<dbReference type="STRING" id="1365484.W6QGQ0"/>
<dbReference type="EMBL" id="HG792015">
    <property type="protein sequence ID" value="CDM28772.1"/>
    <property type="molecule type" value="Genomic_DNA"/>
</dbReference>
<organism evidence="1 2">
    <name type="scientific">Penicillium roqueforti (strain FM164)</name>
    <dbReference type="NCBI Taxonomy" id="1365484"/>
    <lineage>
        <taxon>Eukaryota</taxon>
        <taxon>Fungi</taxon>
        <taxon>Dikarya</taxon>
        <taxon>Ascomycota</taxon>
        <taxon>Pezizomycotina</taxon>
        <taxon>Eurotiomycetes</taxon>
        <taxon>Eurotiomycetidae</taxon>
        <taxon>Eurotiales</taxon>
        <taxon>Aspergillaceae</taxon>
        <taxon>Penicillium</taxon>
    </lineage>
</organism>
<evidence type="ECO:0000313" key="1">
    <source>
        <dbReference type="EMBL" id="CDM28772.1"/>
    </source>
</evidence>
<protein>
    <submittedName>
        <fullName evidence="1">Genomic scaffold, ProqFM164S01</fullName>
    </submittedName>
</protein>
<dbReference type="OrthoDB" id="5985073at2759"/>
<sequence length="69" mass="7794">MVMRWGVRYEAPAVGGDGKGKVTWQVGEDWRPEDGVIKAFEDLVGGDGENMEWKAFESLEEMEQDPEDC</sequence>
<name>W6QGQ0_PENRF</name>
<dbReference type="AlphaFoldDB" id="W6QGQ0"/>
<evidence type="ECO:0000313" key="2">
    <source>
        <dbReference type="Proteomes" id="UP000030686"/>
    </source>
</evidence>
<accession>W6QGQ0</accession>
<keyword evidence="2" id="KW-1185">Reference proteome</keyword>
<proteinExistence type="predicted"/>
<dbReference type="Proteomes" id="UP000030686">
    <property type="component" value="Unassembled WGS sequence"/>
</dbReference>
<gene>
    <name evidence="1" type="ORF">PROQFM164_S01g002583</name>
</gene>
<reference evidence="1" key="1">
    <citation type="journal article" date="2014" name="Nat. Commun.">
        <title>Multiple recent horizontal transfers of a large genomic region in cheese making fungi.</title>
        <authorList>
            <person name="Cheeseman K."/>
            <person name="Ropars J."/>
            <person name="Renault P."/>
            <person name="Dupont J."/>
            <person name="Gouzy J."/>
            <person name="Branca A."/>
            <person name="Abraham A.L."/>
            <person name="Ceppi M."/>
            <person name="Conseiller E."/>
            <person name="Debuchy R."/>
            <person name="Malagnac F."/>
            <person name="Goarin A."/>
            <person name="Silar P."/>
            <person name="Lacoste S."/>
            <person name="Sallet E."/>
            <person name="Bensimon A."/>
            <person name="Giraud T."/>
            <person name="Brygoo Y."/>
        </authorList>
    </citation>
    <scope>NUCLEOTIDE SEQUENCE [LARGE SCALE GENOMIC DNA]</scope>
    <source>
        <strain evidence="1">FM164</strain>
    </source>
</reference>